<organism evidence="1 2">
    <name type="scientific">Neofusicoccum ribis</name>
    <dbReference type="NCBI Taxonomy" id="45134"/>
    <lineage>
        <taxon>Eukaryota</taxon>
        <taxon>Fungi</taxon>
        <taxon>Dikarya</taxon>
        <taxon>Ascomycota</taxon>
        <taxon>Pezizomycotina</taxon>
        <taxon>Dothideomycetes</taxon>
        <taxon>Dothideomycetes incertae sedis</taxon>
        <taxon>Botryosphaeriales</taxon>
        <taxon>Botryosphaeriaceae</taxon>
        <taxon>Neofusicoccum</taxon>
    </lineage>
</organism>
<dbReference type="SUPFAM" id="SSF51445">
    <property type="entry name" value="(Trans)glycosidases"/>
    <property type="match status" value="1"/>
</dbReference>
<dbReference type="InterPro" id="IPR017853">
    <property type="entry name" value="GH"/>
</dbReference>
<evidence type="ECO:0000313" key="2">
    <source>
        <dbReference type="Proteomes" id="UP001521116"/>
    </source>
</evidence>
<reference evidence="1 2" key="1">
    <citation type="submission" date="2024-02" db="EMBL/GenBank/DDBJ databases">
        <title>De novo assembly and annotation of 12 fungi associated with fruit tree decline syndrome in Ontario, Canada.</title>
        <authorList>
            <person name="Sulman M."/>
            <person name="Ellouze W."/>
            <person name="Ilyukhin E."/>
        </authorList>
    </citation>
    <scope>NUCLEOTIDE SEQUENCE [LARGE SCALE GENOMIC DNA]</scope>
    <source>
        <strain evidence="1 2">M1-105</strain>
    </source>
</reference>
<proteinExistence type="predicted"/>
<gene>
    <name evidence="1" type="ORF">SLS56_012237</name>
</gene>
<dbReference type="EMBL" id="JAJVDC020000465">
    <property type="protein sequence ID" value="KAL1613763.1"/>
    <property type="molecule type" value="Genomic_DNA"/>
</dbReference>
<evidence type="ECO:0000313" key="1">
    <source>
        <dbReference type="EMBL" id="KAL1613763.1"/>
    </source>
</evidence>
<evidence type="ECO:0008006" key="3">
    <source>
        <dbReference type="Google" id="ProtNLM"/>
    </source>
</evidence>
<dbReference type="Proteomes" id="UP001521116">
    <property type="component" value="Unassembled WGS sequence"/>
</dbReference>
<accession>A0ABR3S9D9</accession>
<sequence>MGFWNMRTGGAQLPEPSRGWTHGYDEFMVKTPEYTARKIPHLLNRDVTIHSFRTTKSLANTVPTVHDLWGIDSYASLDETPAPGDNDDWSSYDEFLTTLFGLLQSDGAIDGLYWDIWNEPDNGLYLNRGLDRYLAVWGHTYHRINAEFPSPKTIGPSFGHLPNFGAADWWSGWTTFIAANASIPTQFSMHFLEASGSLAASIDAFQSYLSAAGIAPYGGPWNVNEYGNIDQQVPSTAARSIAQLEHHDAVGLRANWRGGLELHDYMANLLGKPHTYPDHIPDEAVYWPAREYPVYEYYFLNMTGERVRTEMTEDTQGDSYAVVDGDRVRILAGCRPVNGTWAIELRALSALGLPSEGELAIQTRKFVSGGLYEEIDASVDLGYYTHSYTDDTLVFIIGQETPETAYTFEFDV</sequence>
<protein>
    <recommendedName>
        <fullName evidence="3">Glycoside hydrolase family 39</fullName>
    </recommendedName>
</protein>
<keyword evidence="2" id="KW-1185">Reference proteome</keyword>
<comment type="caution">
    <text evidence="1">The sequence shown here is derived from an EMBL/GenBank/DDBJ whole genome shotgun (WGS) entry which is preliminary data.</text>
</comment>
<dbReference type="Gene3D" id="3.20.20.80">
    <property type="entry name" value="Glycosidases"/>
    <property type="match status" value="1"/>
</dbReference>
<name>A0ABR3S9D9_9PEZI</name>